<dbReference type="EMBL" id="JARQWQ010000105">
    <property type="protein sequence ID" value="KAK2550874.1"/>
    <property type="molecule type" value="Genomic_DNA"/>
</dbReference>
<proteinExistence type="predicted"/>
<evidence type="ECO:0000313" key="2">
    <source>
        <dbReference type="Proteomes" id="UP001249851"/>
    </source>
</evidence>
<dbReference type="Proteomes" id="UP001249851">
    <property type="component" value="Unassembled WGS sequence"/>
</dbReference>
<organism evidence="1 2">
    <name type="scientific">Acropora cervicornis</name>
    <name type="common">Staghorn coral</name>
    <dbReference type="NCBI Taxonomy" id="6130"/>
    <lineage>
        <taxon>Eukaryota</taxon>
        <taxon>Metazoa</taxon>
        <taxon>Cnidaria</taxon>
        <taxon>Anthozoa</taxon>
        <taxon>Hexacorallia</taxon>
        <taxon>Scleractinia</taxon>
        <taxon>Astrocoeniina</taxon>
        <taxon>Acroporidae</taxon>
        <taxon>Acropora</taxon>
    </lineage>
</organism>
<reference evidence="1" key="1">
    <citation type="journal article" date="2023" name="G3 (Bethesda)">
        <title>Whole genome assembly and annotation of the endangered Caribbean coral Acropora cervicornis.</title>
        <authorList>
            <person name="Selwyn J.D."/>
            <person name="Vollmer S.V."/>
        </authorList>
    </citation>
    <scope>NUCLEOTIDE SEQUENCE</scope>
    <source>
        <strain evidence="1">K2</strain>
    </source>
</reference>
<name>A0AAD9PXG7_ACRCE</name>
<reference evidence="1" key="2">
    <citation type="journal article" date="2023" name="Science">
        <title>Genomic signatures of disease resistance in endangered staghorn corals.</title>
        <authorList>
            <person name="Vollmer S.V."/>
            <person name="Selwyn J.D."/>
            <person name="Despard B.A."/>
            <person name="Roesel C.L."/>
        </authorList>
    </citation>
    <scope>NUCLEOTIDE SEQUENCE</scope>
    <source>
        <strain evidence="1">K2</strain>
    </source>
</reference>
<gene>
    <name evidence="1" type="ORF">P5673_028393</name>
</gene>
<protein>
    <submittedName>
        <fullName evidence="1">Uncharacterized protein</fullName>
    </submittedName>
</protein>
<comment type="caution">
    <text evidence="1">The sequence shown here is derived from an EMBL/GenBank/DDBJ whole genome shotgun (WGS) entry which is preliminary data.</text>
</comment>
<dbReference type="AlphaFoldDB" id="A0AAD9PXG7"/>
<keyword evidence="2" id="KW-1185">Reference proteome</keyword>
<sequence length="320" mass="36793">MDPIFQFTDLSAHVQNCSSDECILPTCVNWKLNVAKNSHKQLQQHKKREWGTIVSDTSHKKVKLQHDKDLDEANALFFEDLEELMKADLGNRRPSCLTTETDAKNSFHLSLNNPGCNHLHIGVDNNVKLILNSHGQQNKSYEFAQFPLDKLAMVLTEVSPDKSTERSLETQFFPMETEKFIPIDDFSYRRHNPRITATTATTKETEELPFLCTQWKDEKFPHEDESKLKKEVPIIQPTKAKRLWGILAQILQIIEEGSFSEDSEAFCVEVLQKALAELQVRLLHAKWEKQAKKMPKRTENCAGARKQIKEVLSCSSMDRV</sequence>
<evidence type="ECO:0000313" key="1">
    <source>
        <dbReference type="EMBL" id="KAK2550874.1"/>
    </source>
</evidence>
<accession>A0AAD9PXG7</accession>